<organism evidence="14 15">
    <name type="scientific">Candidatus Pantoea symbiotica</name>
    <dbReference type="NCBI Taxonomy" id="1884370"/>
    <lineage>
        <taxon>Bacteria</taxon>
        <taxon>Pseudomonadati</taxon>
        <taxon>Pseudomonadota</taxon>
        <taxon>Gammaproteobacteria</taxon>
        <taxon>Enterobacterales</taxon>
        <taxon>Erwiniaceae</taxon>
        <taxon>Pantoea</taxon>
    </lineage>
</organism>
<dbReference type="RefSeq" id="WP_091003641.1">
    <property type="nucleotide sequence ID" value="NZ_FOSD01000003.1"/>
</dbReference>
<evidence type="ECO:0000256" key="10">
    <source>
        <dbReference type="ARBA" id="ARBA00048954"/>
    </source>
</evidence>
<reference evidence="14 15" key="1">
    <citation type="submission" date="2016-10" db="EMBL/GenBank/DDBJ databases">
        <authorList>
            <person name="Varghese N."/>
            <person name="Submissions S."/>
        </authorList>
    </citation>
    <scope>NUCLEOTIDE SEQUENCE [LARGE SCALE GENOMIC DNA]</scope>
    <source>
        <strain evidence="14 15">YR512</strain>
    </source>
</reference>
<dbReference type="PROSITE" id="PS51199">
    <property type="entry name" value="SF4_HELICASE"/>
    <property type="match status" value="1"/>
</dbReference>
<accession>A0A1I3VES1</accession>
<dbReference type="GO" id="GO:0004386">
    <property type="term" value="F:helicase activity"/>
    <property type="evidence" value="ECO:0007669"/>
    <property type="project" value="UniProtKB-KW"/>
</dbReference>
<dbReference type="EC" id="5.6.2.3" evidence="11 12"/>
<dbReference type="InterPro" id="IPR016136">
    <property type="entry name" value="DNA_helicase_N/primase_C"/>
</dbReference>
<keyword evidence="5 12" id="KW-0378">Hydrolase</keyword>
<dbReference type="Proteomes" id="UP000198841">
    <property type="component" value="Unassembled WGS sequence"/>
</dbReference>
<gene>
    <name evidence="14" type="ORF">SAMN05518863_103343</name>
</gene>
<dbReference type="SUPFAM" id="SSF48024">
    <property type="entry name" value="N-terminal domain of DnaB helicase"/>
    <property type="match status" value="1"/>
</dbReference>
<dbReference type="InterPro" id="IPR003593">
    <property type="entry name" value="AAA+_ATPase"/>
</dbReference>
<dbReference type="InterPro" id="IPR036185">
    <property type="entry name" value="DNA_heli_DnaB-like_N_sf"/>
</dbReference>
<evidence type="ECO:0000256" key="5">
    <source>
        <dbReference type="ARBA" id="ARBA00022801"/>
    </source>
</evidence>
<keyword evidence="6 12" id="KW-0347">Helicase</keyword>
<evidence type="ECO:0000313" key="15">
    <source>
        <dbReference type="Proteomes" id="UP000198841"/>
    </source>
</evidence>
<dbReference type="Pfam" id="PF00772">
    <property type="entry name" value="DnaB"/>
    <property type="match status" value="1"/>
</dbReference>
<evidence type="ECO:0000256" key="7">
    <source>
        <dbReference type="ARBA" id="ARBA00022840"/>
    </source>
</evidence>
<dbReference type="NCBIfam" id="NF040583">
    <property type="entry name" value="dnaB_SPI-7_type"/>
    <property type="match status" value="1"/>
</dbReference>
<evidence type="ECO:0000256" key="11">
    <source>
        <dbReference type="NCBIfam" id="TIGR00665"/>
    </source>
</evidence>
<keyword evidence="9" id="KW-0413">Isomerase</keyword>
<evidence type="ECO:0000256" key="9">
    <source>
        <dbReference type="ARBA" id="ARBA00023235"/>
    </source>
</evidence>
<name>A0A1I3VES1_9GAMM</name>
<dbReference type="Gene3D" id="1.10.860.10">
    <property type="entry name" value="DNAb Helicase, Chain A"/>
    <property type="match status" value="1"/>
</dbReference>
<comment type="similarity">
    <text evidence="1 12">Belongs to the helicase family. DnaB subfamily.</text>
</comment>
<dbReference type="PANTHER" id="PTHR30153:SF2">
    <property type="entry name" value="REPLICATIVE DNA HELICASE"/>
    <property type="match status" value="1"/>
</dbReference>
<comment type="catalytic activity">
    <reaction evidence="10 12">
        <text>ATP + H2O = ADP + phosphate + H(+)</text>
        <dbReference type="Rhea" id="RHEA:13065"/>
        <dbReference type="ChEBI" id="CHEBI:15377"/>
        <dbReference type="ChEBI" id="CHEBI:15378"/>
        <dbReference type="ChEBI" id="CHEBI:30616"/>
        <dbReference type="ChEBI" id="CHEBI:43474"/>
        <dbReference type="ChEBI" id="CHEBI:456216"/>
        <dbReference type="EC" id="5.6.2.3"/>
    </reaction>
</comment>
<protein>
    <recommendedName>
        <fullName evidence="11 12">Replicative DNA helicase</fullName>
        <ecNumber evidence="11 12">5.6.2.3</ecNumber>
    </recommendedName>
</protein>
<dbReference type="EMBL" id="FOSD01000003">
    <property type="protein sequence ID" value="SFJ92651.1"/>
    <property type="molecule type" value="Genomic_DNA"/>
</dbReference>
<keyword evidence="2 12" id="KW-0639">Primosome</keyword>
<evidence type="ECO:0000256" key="1">
    <source>
        <dbReference type="ARBA" id="ARBA00008428"/>
    </source>
</evidence>
<keyword evidence="8 12" id="KW-0238">DNA-binding</keyword>
<comment type="caution">
    <text evidence="14">The sequence shown here is derived from an EMBL/GenBank/DDBJ whole genome shotgun (WGS) entry which is preliminary data.</text>
</comment>
<evidence type="ECO:0000256" key="8">
    <source>
        <dbReference type="ARBA" id="ARBA00023125"/>
    </source>
</evidence>
<dbReference type="SUPFAM" id="SSF52540">
    <property type="entry name" value="P-loop containing nucleoside triphosphate hydrolases"/>
    <property type="match status" value="1"/>
</dbReference>
<evidence type="ECO:0000256" key="12">
    <source>
        <dbReference type="RuleBase" id="RU362085"/>
    </source>
</evidence>
<comment type="function">
    <text evidence="12">The main replicative DNA helicase, it participates in initiation and elongation during chromosome replication. Travels ahead of the DNA replisome, separating dsDNA into templates for DNA synthesis. A processive ATP-dependent 5'-3' DNA helicase it has DNA-dependent ATPase activity.</text>
</comment>
<sequence>MSKSSNYPIEMPHSTDAEQAVLGALMLDNDRWDDVVTLIQREDFFSGPHRAIFKGIDELAKGNSPFDLITLSELLERHNIIEQCGGFAYLAELSKNTPSAANILAYARIIAEKSQLRQLYVLGNQLTRDVQLPNATANNITEVAESQLFNLAEKGHARQHQEITVLDGMSQLLTRLEETTGGNGITGTPSGFRELDQMTCGLQAGDLILLAARPSMGKTALALAMCESALDALESNLVFCFSLEMPAEQLMMRLVAMLGQVELNLLRSGQLNDECWARISMAMERVTAWKDRLIIDENSDQTPALLRARARRYIRKYGQPSLILVDYLQLMRAPEQENRTQEISEISRCLKALAKELKCPLVALSQLNRQVESRPNKRPNNGDLRDSGALEQDADLILFIYRDEVYNENSTEKGIAEIIIGKQRQGPIGTVKTAYDGRYTRFSNAESNSYHFGYGRAQA</sequence>
<dbReference type="Gene3D" id="3.40.50.300">
    <property type="entry name" value="P-loop containing nucleotide triphosphate hydrolases"/>
    <property type="match status" value="1"/>
</dbReference>
<keyword evidence="4 12" id="KW-0547">Nucleotide-binding</keyword>
<keyword evidence="7 12" id="KW-0067">ATP-binding</keyword>
<dbReference type="InterPro" id="IPR007692">
    <property type="entry name" value="DNA_helicase_DnaB"/>
</dbReference>
<feature type="domain" description="SF4 helicase" evidence="13">
    <location>
        <begin position="181"/>
        <end position="449"/>
    </location>
</feature>
<evidence type="ECO:0000256" key="3">
    <source>
        <dbReference type="ARBA" id="ARBA00022705"/>
    </source>
</evidence>
<evidence type="ECO:0000256" key="4">
    <source>
        <dbReference type="ARBA" id="ARBA00022741"/>
    </source>
</evidence>
<dbReference type="CDD" id="cd00984">
    <property type="entry name" value="DnaB_C"/>
    <property type="match status" value="1"/>
</dbReference>
<dbReference type="NCBIfam" id="TIGR00665">
    <property type="entry name" value="DnaB"/>
    <property type="match status" value="1"/>
</dbReference>
<dbReference type="PANTHER" id="PTHR30153">
    <property type="entry name" value="REPLICATIVE DNA HELICASE DNAB"/>
    <property type="match status" value="1"/>
</dbReference>
<dbReference type="InterPro" id="IPR027417">
    <property type="entry name" value="P-loop_NTPase"/>
</dbReference>
<evidence type="ECO:0000313" key="14">
    <source>
        <dbReference type="EMBL" id="SFJ92651.1"/>
    </source>
</evidence>
<keyword evidence="3 12" id="KW-0235">DNA replication</keyword>
<proteinExistence type="inferred from homology"/>
<dbReference type="InterPro" id="IPR007694">
    <property type="entry name" value="DNA_helicase_DnaB-like_C"/>
</dbReference>
<dbReference type="SMART" id="SM00382">
    <property type="entry name" value="AAA"/>
    <property type="match status" value="1"/>
</dbReference>
<evidence type="ECO:0000256" key="6">
    <source>
        <dbReference type="ARBA" id="ARBA00022806"/>
    </source>
</evidence>
<dbReference type="Pfam" id="PF03796">
    <property type="entry name" value="DnaB_C"/>
    <property type="match status" value="1"/>
</dbReference>
<keyword evidence="15" id="KW-1185">Reference proteome</keyword>
<evidence type="ECO:0000256" key="2">
    <source>
        <dbReference type="ARBA" id="ARBA00022515"/>
    </source>
</evidence>
<evidence type="ECO:0000259" key="13">
    <source>
        <dbReference type="PROSITE" id="PS51199"/>
    </source>
</evidence>
<dbReference type="InterPro" id="IPR007693">
    <property type="entry name" value="DNA_helicase_DnaB-like_N"/>
</dbReference>